<dbReference type="AlphaFoldDB" id="A0A7W7AFF2"/>
<dbReference type="Pfam" id="PF04377">
    <property type="entry name" value="ATE_C"/>
    <property type="match status" value="1"/>
</dbReference>
<comment type="subcellular location">
    <subcellularLocation>
        <location evidence="4">Cytoplasm</location>
    </subcellularLocation>
</comment>
<keyword evidence="3 4" id="KW-0012">Acyltransferase</keyword>
<dbReference type="PIRSF" id="PIRSF037208">
    <property type="entry name" value="ATE_pro_prd"/>
    <property type="match status" value="1"/>
</dbReference>
<proteinExistence type="inferred from homology"/>
<dbReference type="SUPFAM" id="SSF55729">
    <property type="entry name" value="Acyl-CoA N-acyltransferases (Nat)"/>
    <property type="match status" value="1"/>
</dbReference>
<evidence type="ECO:0000256" key="2">
    <source>
        <dbReference type="ARBA" id="ARBA00022679"/>
    </source>
</evidence>
<feature type="domain" description="N-end rule aminoacyl transferase C-terminal" evidence="6">
    <location>
        <begin position="106"/>
        <end position="234"/>
    </location>
</feature>
<evidence type="ECO:0000313" key="8">
    <source>
        <dbReference type="Proteomes" id="UP000538566"/>
    </source>
</evidence>
<reference evidence="7 8" key="1">
    <citation type="submission" date="2020-08" db="EMBL/GenBank/DDBJ databases">
        <title>Genomic Encyclopedia of Type Strains, Phase IV (KMG-IV): sequencing the most valuable type-strain genomes for metagenomic binning, comparative biology and taxonomic classification.</title>
        <authorList>
            <person name="Goeker M."/>
        </authorList>
    </citation>
    <scope>NUCLEOTIDE SEQUENCE [LARGE SCALE GENOMIC DNA]</scope>
    <source>
        <strain evidence="7 8">DSM 17507</strain>
    </source>
</reference>
<accession>A0A7W7AFF2</accession>
<dbReference type="GO" id="GO:0005737">
    <property type="term" value="C:cytoplasm"/>
    <property type="evidence" value="ECO:0007669"/>
    <property type="project" value="UniProtKB-SubCell"/>
</dbReference>
<dbReference type="GO" id="GO:0071596">
    <property type="term" value="P:ubiquitin-dependent protein catabolic process via the N-end rule pathway"/>
    <property type="evidence" value="ECO:0007669"/>
    <property type="project" value="InterPro"/>
</dbReference>
<keyword evidence="8" id="KW-1185">Reference proteome</keyword>
<dbReference type="InterPro" id="IPR007471">
    <property type="entry name" value="N-end_Aminoacyl_Trfase_N"/>
</dbReference>
<dbReference type="EMBL" id="JACHOA010000007">
    <property type="protein sequence ID" value="MBB4615284.1"/>
    <property type="molecule type" value="Genomic_DNA"/>
</dbReference>
<keyword evidence="2 4" id="KW-0808">Transferase</keyword>
<evidence type="ECO:0000259" key="5">
    <source>
        <dbReference type="Pfam" id="PF04376"/>
    </source>
</evidence>
<dbReference type="OrthoDB" id="9782022at2"/>
<dbReference type="HAMAP" id="MF_00689">
    <property type="entry name" value="Bpt"/>
    <property type="match status" value="1"/>
</dbReference>
<comment type="similarity">
    <text evidence="4">Belongs to the R-transferase family. Bpt subfamily.</text>
</comment>
<comment type="caution">
    <text evidence="7">The sequence shown here is derived from an EMBL/GenBank/DDBJ whole genome shotgun (WGS) entry which is preliminary data.</text>
</comment>
<dbReference type="NCBIfam" id="NF002346">
    <property type="entry name" value="PRK01305.2-3"/>
    <property type="match status" value="1"/>
</dbReference>
<protein>
    <recommendedName>
        <fullName evidence="4">Aspartate/glutamate leucyltransferase</fullName>
        <ecNumber evidence="4">2.3.2.29</ecNumber>
    </recommendedName>
</protein>
<dbReference type="InterPro" id="IPR016181">
    <property type="entry name" value="Acyl_CoA_acyltransferase"/>
</dbReference>
<comment type="catalytic activity">
    <reaction evidence="4">
        <text>N-terminal L-glutamyl-[protein] + L-leucyl-tRNA(Leu) = N-terminal L-leucyl-L-glutamyl-[protein] + tRNA(Leu) + H(+)</text>
        <dbReference type="Rhea" id="RHEA:50412"/>
        <dbReference type="Rhea" id="RHEA-COMP:9613"/>
        <dbReference type="Rhea" id="RHEA-COMP:9622"/>
        <dbReference type="Rhea" id="RHEA-COMP:12664"/>
        <dbReference type="Rhea" id="RHEA-COMP:12668"/>
        <dbReference type="ChEBI" id="CHEBI:15378"/>
        <dbReference type="ChEBI" id="CHEBI:64721"/>
        <dbReference type="ChEBI" id="CHEBI:78442"/>
        <dbReference type="ChEBI" id="CHEBI:78494"/>
        <dbReference type="ChEBI" id="CHEBI:133041"/>
        <dbReference type="EC" id="2.3.2.29"/>
    </reaction>
</comment>
<evidence type="ECO:0000256" key="4">
    <source>
        <dbReference type="HAMAP-Rule" id="MF_00689"/>
    </source>
</evidence>
<dbReference type="InterPro" id="IPR007472">
    <property type="entry name" value="N-end_Aminoacyl_Trfase_C"/>
</dbReference>
<keyword evidence="1 4" id="KW-0963">Cytoplasm</keyword>
<dbReference type="PANTHER" id="PTHR21367:SF1">
    <property type="entry name" value="ARGINYL-TRNA--PROTEIN TRANSFERASE 1"/>
    <property type="match status" value="1"/>
</dbReference>
<dbReference type="InterPro" id="IPR017138">
    <property type="entry name" value="Asp_Glu_LeuTrfase"/>
</dbReference>
<dbReference type="Pfam" id="PF04376">
    <property type="entry name" value="ATE_N"/>
    <property type="match status" value="1"/>
</dbReference>
<sequence length="288" mass="32389">MTAPVRFPRFFVTSPAPCPYLPGRNERKVFTELKGANADELNDALSRIGFRRSQTVAYRPSCIDCSACISVRVVTNEFQPSSTQKRIWKRNRDLVASVCKPWSTPEQFELLQRYLAVRHPGGGMAAMDEMDFADMVEHTPVKSYVIEYREPTTDGSQGRLVGACLTDEQGDGLSMIYSFYDPQHETRSGLGTFIILDHIQRAAHVGLPYVYLGYWVEGSERMQYKVRFRPMEKLGRDGWERFEPAAQAVAIERAVSARHAHAGDNGRPAIEGGLKDGVHGAQERYAHS</sequence>
<evidence type="ECO:0000256" key="3">
    <source>
        <dbReference type="ARBA" id="ARBA00023315"/>
    </source>
</evidence>
<dbReference type="RefSeq" id="WP_144906722.1">
    <property type="nucleotide sequence ID" value="NZ_JACHOA010000007.1"/>
</dbReference>
<gene>
    <name evidence="4" type="primary">bpt</name>
    <name evidence="7" type="ORF">GGR37_003574</name>
</gene>
<dbReference type="NCBIfam" id="NF002343">
    <property type="entry name" value="PRK01305.1-4"/>
    <property type="match status" value="1"/>
</dbReference>
<evidence type="ECO:0000256" key="1">
    <source>
        <dbReference type="ARBA" id="ARBA00022490"/>
    </source>
</evidence>
<evidence type="ECO:0000313" key="7">
    <source>
        <dbReference type="EMBL" id="MBB4615284.1"/>
    </source>
</evidence>
<dbReference type="GO" id="GO:0008914">
    <property type="term" value="F:leucyl-tRNA--protein transferase activity"/>
    <property type="evidence" value="ECO:0007669"/>
    <property type="project" value="UniProtKB-UniRule"/>
</dbReference>
<comment type="function">
    <text evidence="4">Functions in the N-end rule pathway of protein degradation where it conjugates Leu from its aminoacyl-tRNA to the N-termini of proteins containing an N-terminal aspartate or glutamate.</text>
</comment>
<dbReference type="GO" id="GO:0004057">
    <property type="term" value="F:arginyl-tRNA--protein transferase activity"/>
    <property type="evidence" value="ECO:0007669"/>
    <property type="project" value="InterPro"/>
</dbReference>
<dbReference type="PANTHER" id="PTHR21367">
    <property type="entry name" value="ARGININE-TRNA-PROTEIN TRANSFERASE 1"/>
    <property type="match status" value="1"/>
</dbReference>
<dbReference type="InterPro" id="IPR030700">
    <property type="entry name" value="N-end_Aminoacyl_Trfase"/>
</dbReference>
<dbReference type="EC" id="2.3.2.29" evidence="4"/>
<organism evidence="7 8">
    <name type="scientific">Novosphingobium taihuense</name>
    <dbReference type="NCBI Taxonomy" id="260085"/>
    <lineage>
        <taxon>Bacteria</taxon>
        <taxon>Pseudomonadati</taxon>
        <taxon>Pseudomonadota</taxon>
        <taxon>Alphaproteobacteria</taxon>
        <taxon>Sphingomonadales</taxon>
        <taxon>Sphingomonadaceae</taxon>
        <taxon>Novosphingobium</taxon>
    </lineage>
</organism>
<feature type="domain" description="N-end aminoacyl transferase N-terminal" evidence="5">
    <location>
        <begin position="17"/>
        <end position="86"/>
    </location>
</feature>
<evidence type="ECO:0000259" key="6">
    <source>
        <dbReference type="Pfam" id="PF04377"/>
    </source>
</evidence>
<comment type="catalytic activity">
    <reaction evidence="4">
        <text>N-terminal L-aspartyl-[protein] + L-leucyl-tRNA(Leu) = N-terminal L-leucyl-L-aspartyl-[protein] + tRNA(Leu) + H(+)</text>
        <dbReference type="Rhea" id="RHEA:50420"/>
        <dbReference type="Rhea" id="RHEA-COMP:9613"/>
        <dbReference type="Rhea" id="RHEA-COMP:9622"/>
        <dbReference type="Rhea" id="RHEA-COMP:12669"/>
        <dbReference type="Rhea" id="RHEA-COMP:12674"/>
        <dbReference type="ChEBI" id="CHEBI:15378"/>
        <dbReference type="ChEBI" id="CHEBI:64720"/>
        <dbReference type="ChEBI" id="CHEBI:78442"/>
        <dbReference type="ChEBI" id="CHEBI:78494"/>
        <dbReference type="ChEBI" id="CHEBI:133042"/>
        <dbReference type="EC" id="2.3.2.29"/>
    </reaction>
</comment>
<dbReference type="Proteomes" id="UP000538566">
    <property type="component" value="Unassembled WGS sequence"/>
</dbReference>
<name>A0A7W7AFF2_9SPHN</name>